<evidence type="ECO:0000313" key="2">
    <source>
        <dbReference type="Proteomes" id="UP000027222"/>
    </source>
</evidence>
<reference evidence="2" key="1">
    <citation type="journal article" date="2014" name="Proc. Natl. Acad. Sci. U.S.A.">
        <title>Extensive sampling of basidiomycete genomes demonstrates inadequacy of the white-rot/brown-rot paradigm for wood decay fungi.</title>
        <authorList>
            <person name="Riley R."/>
            <person name="Salamov A.A."/>
            <person name="Brown D.W."/>
            <person name="Nagy L.G."/>
            <person name="Floudas D."/>
            <person name="Held B.W."/>
            <person name="Levasseur A."/>
            <person name="Lombard V."/>
            <person name="Morin E."/>
            <person name="Otillar R."/>
            <person name="Lindquist E.A."/>
            <person name="Sun H."/>
            <person name="LaButti K.M."/>
            <person name="Schmutz J."/>
            <person name="Jabbour D."/>
            <person name="Luo H."/>
            <person name="Baker S.E."/>
            <person name="Pisabarro A.G."/>
            <person name="Walton J.D."/>
            <person name="Blanchette R.A."/>
            <person name="Henrissat B."/>
            <person name="Martin F."/>
            <person name="Cullen D."/>
            <person name="Hibbett D.S."/>
            <person name="Grigoriev I.V."/>
        </authorList>
    </citation>
    <scope>NUCLEOTIDE SEQUENCE [LARGE SCALE GENOMIC DNA]</scope>
    <source>
        <strain evidence="2">CBS 339.88</strain>
    </source>
</reference>
<organism evidence="1 2">
    <name type="scientific">Galerina marginata (strain CBS 339.88)</name>
    <dbReference type="NCBI Taxonomy" id="685588"/>
    <lineage>
        <taxon>Eukaryota</taxon>
        <taxon>Fungi</taxon>
        <taxon>Dikarya</taxon>
        <taxon>Basidiomycota</taxon>
        <taxon>Agaricomycotina</taxon>
        <taxon>Agaricomycetes</taxon>
        <taxon>Agaricomycetidae</taxon>
        <taxon>Agaricales</taxon>
        <taxon>Agaricineae</taxon>
        <taxon>Strophariaceae</taxon>
        <taxon>Galerina</taxon>
    </lineage>
</organism>
<dbReference type="HOGENOM" id="CLU_082783_0_0_1"/>
<gene>
    <name evidence="1" type="ORF">GALMADRAFT_138817</name>
</gene>
<dbReference type="EMBL" id="KL142376">
    <property type="protein sequence ID" value="KDR77758.1"/>
    <property type="molecule type" value="Genomic_DNA"/>
</dbReference>
<dbReference type="OrthoDB" id="2820657at2759"/>
<name>A0A067TFJ4_GALM3</name>
<keyword evidence="2" id="KW-1185">Reference proteome</keyword>
<dbReference type="Proteomes" id="UP000027222">
    <property type="component" value="Unassembled WGS sequence"/>
</dbReference>
<sequence>MEVPIDPNISTLPCDSHSTRITPPLVGTMCFVCDRTHEEGKVYQSGKKLAEKPAKNKATILSYPQKQDGYDWKAHKPLCSETDIQRNFILKWVPRLDADPWFSEYLHMDVVESFYDSFSENPRKMWIIVVNFGLYPTSHEDYKALDSKDIPLSTLLEKPMVGQLLISDFQDVSDQTNLPFLNTTRATWQKVRDNLDQLKHPDWIAIGVVYTYLGAEVFVAVRDMPPMDQIKESDRQVMKRRRFPERRIDQWLREMKDSKGRPIYCLMGERDKRAIR</sequence>
<accession>A0A067TFJ4</accession>
<protein>
    <submittedName>
        <fullName evidence="1">Uncharacterized protein</fullName>
    </submittedName>
</protein>
<evidence type="ECO:0000313" key="1">
    <source>
        <dbReference type="EMBL" id="KDR77758.1"/>
    </source>
</evidence>
<dbReference type="AlphaFoldDB" id="A0A067TFJ4"/>
<proteinExistence type="predicted"/>